<feature type="compositionally biased region" description="Polar residues" evidence="6">
    <location>
        <begin position="560"/>
        <end position="575"/>
    </location>
</feature>
<dbReference type="GO" id="GO:0050839">
    <property type="term" value="F:cell adhesion molecule binding"/>
    <property type="evidence" value="ECO:0007669"/>
    <property type="project" value="TreeGrafter"/>
</dbReference>
<evidence type="ECO:0000313" key="10">
    <source>
        <dbReference type="Proteomes" id="UP000683360"/>
    </source>
</evidence>
<evidence type="ECO:0000256" key="7">
    <source>
        <dbReference type="SAM" id="Phobius"/>
    </source>
</evidence>
<evidence type="ECO:0000256" key="3">
    <source>
        <dbReference type="ARBA" id="ARBA00023157"/>
    </source>
</evidence>
<protein>
    <recommendedName>
        <fullName evidence="11">Ig-like domain-containing protein</fullName>
    </recommendedName>
</protein>
<keyword evidence="2 7" id="KW-0472">Membrane</keyword>
<dbReference type="GO" id="GO:0005911">
    <property type="term" value="C:cell-cell junction"/>
    <property type="evidence" value="ECO:0007669"/>
    <property type="project" value="TreeGrafter"/>
</dbReference>
<evidence type="ECO:0000256" key="5">
    <source>
        <dbReference type="ARBA" id="ARBA00023319"/>
    </source>
</evidence>
<dbReference type="GO" id="GO:0005886">
    <property type="term" value="C:plasma membrane"/>
    <property type="evidence" value="ECO:0007669"/>
    <property type="project" value="TreeGrafter"/>
</dbReference>
<comment type="caution">
    <text evidence="9">The sequence shown here is derived from an EMBL/GenBank/DDBJ whole genome shotgun (WGS) entry which is preliminary data.</text>
</comment>
<feature type="signal peptide" evidence="8">
    <location>
        <begin position="1"/>
        <end position="19"/>
    </location>
</feature>
<gene>
    <name evidence="9" type="ORF">MEDL_22624</name>
</gene>
<evidence type="ECO:0000256" key="1">
    <source>
        <dbReference type="ARBA" id="ARBA00004479"/>
    </source>
</evidence>
<evidence type="ECO:0000256" key="6">
    <source>
        <dbReference type="SAM" id="MobiDB-lite"/>
    </source>
</evidence>
<feature type="compositionally biased region" description="Low complexity" evidence="6">
    <location>
        <begin position="544"/>
        <end position="553"/>
    </location>
</feature>
<dbReference type="PANTHER" id="PTHR11640:SF31">
    <property type="entry name" value="IRREGULAR CHIASM C-ROUGHEST PROTEIN-RELATED"/>
    <property type="match status" value="1"/>
</dbReference>
<dbReference type="EMBL" id="CAJPWZ010001109">
    <property type="protein sequence ID" value="CAG2208419.1"/>
    <property type="molecule type" value="Genomic_DNA"/>
</dbReference>
<keyword evidence="7" id="KW-1133">Transmembrane helix</keyword>
<reference evidence="9" key="1">
    <citation type="submission" date="2021-03" db="EMBL/GenBank/DDBJ databases">
        <authorList>
            <person name="Bekaert M."/>
        </authorList>
    </citation>
    <scope>NUCLEOTIDE SEQUENCE</scope>
</reference>
<evidence type="ECO:0000256" key="2">
    <source>
        <dbReference type="ARBA" id="ARBA00023136"/>
    </source>
</evidence>
<accession>A0A8S3RJS9</accession>
<dbReference type="GO" id="GO:0098609">
    <property type="term" value="P:cell-cell adhesion"/>
    <property type="evidence" value="ECO:0007669"/>
    <property type="project" value="TreeGrafter"/>
</dbReference>
<keyword evidence="10" id="KW-1185">Reference proteome</keyword>
<evidence type="ECO:0000256" key="4">
    <source>
        <dbReference type="ARBA" id="ARBA00023180"/>
    </source>
</evidence>
<keyword evidence="7" id="KW-0812">Transmembrane</keyword>
<comment type="subcellular location">
    <subcellularLocation>
        <location evidence="1">Membrane</location>
        <topology evidence="1">Single-pass type I membrane protein</topology>
    </subcellularLocation>
</comment>
<dbReference type="PANTHER" id="PTHR11640">
    <property type="entry name" value="NEPHRIN"/>
    <property type="match status" value="1"/>
</dbReference>
<dbReference type="AlphaFoldDB" id="A0A8S3RJS9"/>
<feature type="region of interest" description="Disordered" evidence="6">
    <location>
        <begin position="644"/>
        <end position="670"/>
    </location>
</feature>
<feature type="chain" id="PRO_5035863661" description="Ig-like domain-containing protein" evidence="8">
    <location>
        <begin position="20"/>
        <end position="724"/>
    </location>
</feature>
<keyword evidence="5" id="KW-0393">Immunoglobulin domain</keyword>
<sequence length="724" mass="82084">MELEKICLILIFLPDQSMSAGTDITVYATEGSTSILTFQDIFRTKICFKNGKQIALIKSKYRITMSKTVIEINITNVTANDIGKYKVYDPLGFRPGLNLYVSNMSCPSRTTRQACAIEGTTALLPFMTDWSLCHNDNEVDFVLRKNIRKPGIITLNVHIYNATPEDEGYYKCFPRLGQNVVELKVAKIGFNGQTDMHTIVGQEGREMTITCSSENEEYITALKLETNGTVIALGDNQTVDFKFKPDRKDHLSRYTCKDVMQSSITIEVQLIVTYAPEITIRYTNDTIVCDYNGIPAVYKVKRMNHISQYGKLLRSVDMNNAVFTLQTEFPYQKNGNYECVVSNGIRDNNGNIMQTVSTNVKYEGPPVFSPENRNVKTGEVGKLMKLSFHIYSYPHIEEIFMQQIGRKQSKRKKIINVNILTSILRYTEFANTQGIEGYEISVEDGIIDKDDFQSYCITATNRVGETNYYFVIIDDESLPLSKRNKTYFVILCSVAAILFIYVITSHICFCVKHDKTIAQRHNHISEDYSDQIDDELSSISFRANNNVSSSNTNNEHDRNSTQTRPSNISVGVNHQSTDESESFATSELPSHFQRIDTQEQRVSIPSSLSNVFNTDDSGILSIVNAENCNKINVNIINNAISNKNSETSMESSKSESSDNVMVGSDGDGYENPYEIISQERHQYSMMSKKDITVSPLSNITVKTIDLKLLMQRKRLTLIFNFEYY</sequence>
<evidence type="ECO:0000313" key="9">
    <source>
        <dbReference type="EMBL" id="CAG2208419.1"/>
    </source>
</evidence>
<name>A0A8S3RJS9_MYTED</name>
<dbReference type="InterPro" id="IPR013783">
    <property type="entry name" value="Ig-like_fold"/>
</dbReference>
<keyword evidence="4" id="KW-0325">Glycoprotein</keyword>
<dbReference type="InterPro" id="IPR051275">
    <property type="entry name" value="Cell_adhesion_signaling"/>
</dbReference>
<evidence type="ECO:0000256" key="8">
    <source>
        <dbReference type="SAM" id="SignalP"/>
    </source>
</evidence>
<dbReference type="OrthoDB" id="6169040at2759"/>
<dbReference type="Gene3D" id="2.60.40.10">
    <property type="entry name" value="Immunoglobulins"/>
    <property type="match status" value="1"/>
</dbReference>
<dbReference type="Proteomes" id="UP000683360">
    <property type="component" value="Unassembled WGS sequence"/>
</dbReference>
<feature type="region of interest" description="Disordered" evidence="6">
    <location>
        <begin position="544"/>
        <end position="588"/>
    </location>
</feature>
<organism evidence="9 10">
    <name type="scientific">Mytilus edulis</name>
    <name type="common">Blue mussel</name>
    <dbReference type="NCBI Taxonomy" id="6550"/>
    <lineage>
        <taxon>Eukaryota</taxon>
        <taxon>Metazoa</taxon>
        <taxon>Spiralia</taxon>
        <taxon>Lophotrochozoa</taxon>
        <taxon>Mollusca</taxon>
        <taxon>Bivalvia</taxon>
        <taxon>Autobranchia</taxon>
        <taxon>Pteriomorphia</taxon>
        <taxon>Mytilida</taxon>
        <taxon>Mytiloidea</taxon>
        <taxon>Mytilidae</taxon>
        <taxon>Mytilinae</taxon>
        <taxon>Mytilus</taxon>
    </lineage>
</organism>
<proteinExistence type="predicted"/>
<feature type="transmembrane region" description="Helical" evidence="7">
    <location>
        <begin position="487"/>
        <end position="511"/>
    </location>
</feature>
<keyword evidence="8" id="KW-0732">Signal</keyword>
<evidence type="ECO:0008006" key="11">
    <source>
        <dbReference type="Google" id="ProtNLM"/>
    </source>
</evidence>
<keyword evidence="3" id="KW-1015">Disulfide bond</keyword>